<dbReference type="InterPro" id="IPR000794">
    <property type="entry name" value="Beta-ketoacyl_synthase"/>
</dbReference>
<dbReference type="RefSeq" id="WP_115308813.1">
    <property type="nucleotide sequence ID" value="NZ_CP091516.1"/>
</dbReference>
<reference evidence="5 6" key="1">
    <citation type="submission" date="2018-06" db="EMBL/GenBank/DDBJ databases">
        <authorList>
            <consortium name="Pathogen Informatics"/>
            <person name="Doyle S."/>
        </authorList>
    </citation>
    <scope>NUCLEOTIDE SEQUENCE [LARGE SCALE GENOMIC DNA]</scope>
    <source>
        <strain evidence="5 6">NCTC13336</strain>
    </source>
</reference>
<dbReference type="InterPro" id="IPR016039">
    <property type="entry name" value="Thiolase-like"/>
</dbReference>
<dbReference type="SMART" id="SM00825">
    <property type="entry name" value="PKS_KS"/>
    <property type="match status" value="1"/>
</dbReference>
<comment type="similarity">
    <text evidence="1 3">Belongs to the thiolase-like superfamily. Beta-ketoacyl-ACP synthases family.</text>
</comment>
<keyword evidence="2 3" id="KW-0808">Transferase</keyword>
<dbReference type="GO" id="GO:0006633">
    <property type="term" value="P:fatty acid biosynthetic process"/>
    <property type="evidence" value="ECO:0007669"/>
    <property type="project" value="TreeGrafter"/>
</dbReference>
<evidence type="ECO:0000313" key="6">
    <source>
        <dbReference type="Proteomes" id="UP000254293"/>
    </source>
</evidence>
<evidence type="ECO:0000259" key="4">
    <source>
        <dbReference type="PROSITE" id="PS52004"/>
    </source>
</evidence>
<dbReference type="InterPro" id="IPR014030">
    <property type="entry name" value="Ketoacyl_synth_N"/>
</dbReference>
<proteinExistence type="inferred from homology"/>
<dbReference type="GO" id="GO:0004315">
    <property type="term" value="F:3-oxoacyl-[acyl-carrier-protein] synthase activity"/>
    <property type="evidence" value="ECO:0007669"/>
    <property type="project" value="UniProtKB-EC"/>
</dbReference>
<dbReference type="Gene3D" id="3.40.47.10">
    <property type="match status" value="1"/>
</dbReference>
<organism evidence="5 6">
    <name type="scientific">Kingella potus</name>
    <dbReference type="NCBI Taxonomy" id="265175"/>
    <lineage>
        <taxon>Bacteria</taxon>
        <taxon>Pseudomonadati</taxon>
        <taxon>Pseudomonadota</taxon>
        <taxon>Betaproteobacteria</taxon>
        <taxon>Neisseriales</taxon>
        <taxon>Neisseriaceae</taxon>
        <taxon>Kingella</taxon>
    </lineage>
</organism>
<dbReference type="Pfam" id="PF02801">
    <property type="entry name" value="Ketoacyl-synt_C"/>
    <property type="match status" value="1"/>
</dbReference>
<keyword evidence="6" id="KW-1185">Reference proteome</keyword>
<dbReference type="OrthoDB" id="8607208at2"/>
<feature type="domain" description="Ketosynthase family 3 (KS3)" evidence="4">
    <location>
        <begin position="1"/>
        <end position="342"/>
    </location>
</feature>
<dbReference type="InterPro" id="IPR014031">
    <property type="entry name" value="Ketoacyl_synth_C"/>
</dbReference>
<evidence type="ECO:0000313" key="5">
    <source>
        <dbReference type="EMBL" id="STR02948.1"/>
    </source>
</evidence>
<accession>A0A377R1Y9</accession>
<dbReference type="PANTHER" id="PTHR11712">
    <property type="entry name" value="POLYKETIDE SYNTHASE-RELATED"/>
    <property type="match status" value="1"/>
</dbReference>
<dbReference type="InterPro" id="IPR020841">
    <property type="entry name" value="PKS_Beta-ketoAc_synthase_dom"/>
</dbReference>
<dbReference type="Pfam" id="PF00109">
    <property type="entry name" value="ketoacyl-synt"/>
    <property type="match status" value="1"/>
</dbReference>
<dbReference type="EMBL" id="UGJJ01000002">
    <property type="protein sequence ID" value="STR02948.1"/>
    <property type="molecule type" value="Genomic_DNA"/>
</dbReference>
<gene>
    <name evidence="5" type="primary">kasB</name>
    <name evidence="5" type="ORF">NCTC13336_01836</name>
</gene>
<dbReference type="PROSITE" id="PS52004">
    <property type="entry name" value="KS3_2"/>
    <property type="match status" value="1"/>
</dbReference>
<sequence>MTWLCGAAATCAGHTQRASKQPETIDFAFLGQTHQAPYYRAFAADSLSRSEIADAAEQHLRRAAEQAGWQPESWHRAPVFVASSTYLISEYENRRAAHIPHLENHLLYLAGDLAQRSGNRSIFNTATACTSSAHALMQAHRLLSHDLAARAFVLGIENLNRLTLLHFHSLGLFAQQYQPFHGNGLILGEGAAALALSADAPPRKGSLKLIATAANTGSHLVQSHAETQARLIRRVLQQADLAPSRIALVKTHGIGTADTDAAELAALNDVFGTPPPLVAFKPQIGHTLGASAALETALLAEALRRRTLTDIHGRSIPLSNHLYCLAHHFGFGGSNTASIWQWTS</sequence>
<keyword evidence="5" id="KW-0012">Acyltransferase</keyword>
<dbReference type="Proteomes" id="UP000254293">
    <property type="component" value="Unassembled WGS sequence"/>
</dbReference>
<dbReference type="SUPFAM" id="SSF53901">
    <property type="entry name" value="Thiolase-like"/>
    <property type="match status" value="1"/>
</dbReference>
<evidence type="ECO:0000256" key="3">
    <source>
        <dbReference type="RuleBase" id="RU003694"/>
    </source>
</evidence>
<name>A0A377R1Y9_9NEIS</name>
<dbReference type="AlphaFoldDB" id="A0A377R1Y9"/>
<dbReference type="EC" id="2.3.1.41" evidence="5"/>
<protein>
    <submittedName>
        <fullName evidence="5">3-oxoacyl-[acyl-carrier-protein] synthase 2</fullName>
        <ecNumber evidence="5">2.3.1.41</ecNumber>
    </submittedName>
</protein>
<dbReference type="PANTHER" id="PTHR11712:SF347">
    <property type="entry name" value="BETA KETOACYL-ACYL CARRIER PROTEIN SYNTHASE"/>
    <property type="match status" value="1"/>
</dbReference>
<evidence type="ECO:0000256" key="2">
    <source>
        <dbReference type="ARBA" id="ARBA00022679"/>
    </source>
</evidence>
<evidence type="ECO:0000256" key="1">
    <source>
        <dbReference type="ARBA" id="ARBA00008467"/>
    </source>
</evidence>